<organism evidence="3 4">
    <name type="scientific">Actinomadura rudentiformis</name>
    <dbReference type="NCBI Taxonomy" id="359158"/>
    <lineage>
        <taxon>Bacteria</taxon>
        <taxon>Bacillati</taxon>
        <taxon>Actinomycetota</taxon>
        <taxon>Actinomycetes</taxon>
        <taxon>Streptosporangiales</taxon>
        <taxon>Thermomonosporaceae</taxon>
        <taxon>Actinomadura</taxon>
    </lineage>
</organism>
<evidence type="ECO:0000313" key="3">
    <source>
        <dbReference type="EMBL" id="KAB2346990.1"/>
    </source>
</evidence>
<comment type="caution">
    <text evidence="3">The sequence shown here is derived from an EMBL/GenBank/DDBJ whole genome shotgun (WGS) entry which is preliminary data.</text>
</comment>
<protein>
    <submittedName>
        <fullName evidence="3">Exo-alpha-sialidase</fullName>
    </submittedName>
</protein>
<evidence type="ECO:0000256" key="1">
    <source>
        <dbReference type="SAM" id="MobiDB-lite"/>
    </source>
</evidence>
<keyword evidence="4" id="KW-1185">Reference proteome</keyword>
<sequence length="523" mass="54978">MRRSAMALTGALALVVSPAISAAADPVTARSPVQVSPEGSPFPGAGPKGAPCNGVPAGAQTGTNYPGTEVEPWVSVNPRLKSNLIGGWQQDRWSNGGANANLAAFSLDGGRSWRLSAVQPRHARCTGGTAANKGDYERATDPWTSISPNGNAYFMSLALDIAQDANHAMLVSRSTDGGRTWGPTTELRRDTSPNILNDKNSLTADRFDSRFAYAIWDRLEIPDAQAAAAAKTTGGRGVLSRRLNSLRSAGPGAPTEFRGPTWFARTVDGGRTWQRARPIFDPGAGNQTIGNQIVQTGDRALVNGFDLIFDADQQVSDFNIAAQRSTDRGASWGRPVIVDRHRFAGVTDPTTGAPVRTGDILPSIAADPRPGSKTVYMVWQDARSTGGARDQIALAKSTDGGRTWRNVSYAINKVTSTQAFTAAIAVLPDGTVGVLHYDFRNDDSGAPLTTSTLLLHSHDGGRTFSETKIGSDFDMSGAAVAGGFFVGDYIGLGTGPGRFHPFYGVATGTPAAPAGSIFATTAR</sequence>
<dbReference type="Gene3D" id="2.120.10.10">
    <property type="match status" value="2"/>
</dbReference>
<dbReference type="Gene3D" id="2.130.10.10">
    <property type="entry name" value="YVTN repeat-like/Quinoprotein amine dehydrogenase"/>
    <property type="match status" value="1"/>
</dbReference>
<accession>A0A6H9YME4</accession>
<dbReference type="SUPFAM" id="SSF110296">
    <property type="entry name" value="Oligoxyloglucan reducing end-specific cellobiohydrolase"/>
    <property type="match status" value="1"/>
</dbReference>
<dbReference type="CDD" id="cd15482">
    <property type="entry name" value="Sialidase_non-viral"/>
    <property type="match status" value="1"/>
</dbReference>
<dbReference type="Proteomes" id="UP000468735">
    <property type="component" value="Unassembled WGS sequence"/>
</dbReference>
<dbReference type="EMBL" id="WBMT01000010">
    <property type="protein sequence ID" value="KAB2346990.1"/>
    <property type="molecule type" value="Genomic_DNA"/>
</dbReference>
<evidence type="ECO:0000256" key="2">
    <source>
        <dbReference type="SAM" id="SignalP"/>
    </source>
</evidence>
<name>A0A6H9YME4_9ACTN</name>
<proteinExistence type="predicted"/>
<dbReference type="OrthoDB" id="127969at2"/>
<dbReference type="RefSeq" id="WP_151562985.1">
    <property type="nucleotide sequence ID" value="NZ_WBMT01000010.1"/>
</dbReference>
<dbReference type="AlphaFoldDB" id="A0A6H9YME4"/>
<feature type="signal peptide" evidence="2">
    <location>
        <begin position="1"/>
        <end position="22"/>
    </location>
</feature>
<evidence type="ECO:0000313" key="4">
    <source>
        <dbReference type="Proteomes" id="UP000468735"/>
    </source>
</evidence>
<dbReference type="SUPFAM" id="SSF50939">
    <property type="entry name" value="Sialidases"/>
    <property type="match status" value="1"/>
</dbReference>
<reference evidence="3 4" key="1">
    <citation type="submission" date="2019-09" db="EMBL/GenBank/DDBJ databases">
        <title>Actinomadura physcomitrii sp. nov., a novel actinomycete isolated from moss [Physcomitrium sphaericum (Ludw) Fuernr].</title>
        <authorList>
            <person name="Zhuang X."/>
            <person name="Liu C."/>
        </authorList>
    </citation>
    <scope>NUCLEOTIDE SEQUENCE [LARGE SCALE GENOMIC DNA]</scope>
    <source>
        <strain evidence="3 4">HMC1</strain>
    </source>
</reference>
<keyword evidence="2" id="KW-0732">Signal</keyword>
<feature type="region of interest" description="Disordered" evidence="1">
    <location>
        <begin position="31"/>
        <end position="70"/>
    </location>
</feature>
<feature type="chain" id="PRO_5039379511" evidence="2">
    <location>
        <begin position="23"/>
        <end position="523"/>
    </location>
</feature>
<dbReference type="InterPro" id="IPR015943">
    <property type="entry name" value="WD40/YVTN_repeat-like_dom_sf"/>
</dbReference>
<dbReference type="InterPro" id="IPR036278">
    <property type="entry name" value="Sialidase_sf"/>
</dbReference>
<gene>
    <name evidence="3" type="ORF">F8566_22685</name>
</gene>